<feature type="domain" description="Tyr recombinase" evidence="6">
    <location>
        <begin position="183"/>
        <end position="372"/>
    </location>
</feature>
<evidence type="ECO:0000256" key="2">
    <source>
        <dbReference type="ARBA" id="ARBA00022908"/>
    </source>
</evidence>
<organism evidence="8 9">
    <name type="scientific">Rhodobium gokarnense</name>
    <dbReference type="NCBI Taxonomy" id="364296"/>
    <lineage>
        <taxon>Bacteria</taxon>
        <taxon>Pseudomonadati</taxon>
        <taxon>Pseudomonadota</taxon>
        <taxon>Alphaproteobacteria</taxon>
        <taxon>Hyphomicrobiales</taxon>
        <taxon>Rhodobiaceae</taxon>
        <taxon>Rhodobium</taxon>
    </lineage>
</organism>
<reference evidence="9" key="1">
    <citation type="submission" date="2023-07" db="EMBL/GenBank/DDBJ databases">
        <title>Genome sequencing of Purple Non-Sulfur Bacteria from various extreme environments.</title>
        <authorList>
            <person name="Mayer M."/>
        </authorList>
    </citation>
    <scope>NUCLEOTIDE SEQUENCE [LARGE SCALE GENOMIC DNA]</scope>
    <source>
        <strain evidence="9">DSM 17935</strain>
    </source>
</reference>
<dbReference type="InterPro" id="IPR011010">
    <property type="entry name" value="DNA_brk_join_enz"/>
</dbReference>
<dbReference type="PANTHER" id="PTHR30349:SF41">
    <property type="entry name" value="INTEGRASE_RECOMBINASE PROTEIN MJ0367-RELATED"/>
    <property type="match status" value="1"/>
</dbReference>
<evidence type="ECO:0000313" key="8">
    <source>
        <dbReference type="EMBL" id="MCW2307388.1"/>
    </source>
</evidence>
<dbReference type="InterPro" id="IPR002104">
    <property type="entry name" value="Integrase_catalytic"/>
</dbReference>
<feature type="domain" description="Core-binding (CB)" evidence="7">
    <location>
        <begin position="70"/>
        <end position="161"/>
    </location>
</feature>
<comment type="caution">
    <text evidence="8">The sequence shown here is derived from an EMBL/GenBank/DDBJ whole genome shotgun (WGS) entry which is preliminary data.</text>
</comment>
<dbReference type="Proteomes" id="UP001209755">
    <property type="component" value="Unassembled WGS sequence"/>
</dbReference>
<comment type="similarity">
    <text evidence="1">Belongs to the 'phage' integrase family.</text>
</comment>
<dbReference type="PANTHER" id="PTHR30349">
    <property type="entry name" value="PHAGE INTEGRASE-RELATED"/>
    <property type="match status" value="1"/>
</dbReference>
<evidence type="ECO:0000313" key="9">
    <source>
        <dbReference type="Proteomes" id="UP001209755"/>
    </source>
</evidence>
<gene>
    <name evidence="8" type="ORF">M2319_001719</name>
</gene>
<dbReference type="RefSeq" id="WP_264601045.1">
    <property type="nucleotide sequence ID" value="NZ_JAOQNS010000004.1"/>
</dbReference>
<sequence length="382" mass="44165">MAESHSILGGKVRVYKRSSSSVWQCHTYVNRKKMRTSTREKSLARAKEFAEDWYLELRVKVRRGEIKNEKTFADAAKLFTTQYAVMTAGERNERYVQNHQGRLNNHLLPFFGTKGLSEITPGLLQEYRVLRRTPDENGKVPAHSTLNQEIVVLRQVMKTALREGWIGHLPDFSTPYQLSRKVTHRAWFSPEDYKKLYQATRRNAKAAQGKKWQWAAEQMHDYVLFMANTGLRPDEANNLEYRDVSIEQDGGQTILVIEVRGKRGVGYCKSTAGAVHPFKRMVERNTPAPTDKLFPAYHRKGFNRILEEEGLKYDRQGNRRTAYSLRHTYICLRLLEGADIYQVAKNCRTSVEMIEKHYAAHIKTQLNASAINVRKRVSKNDG</sequence>
<protein>
    <submittedName>
        <fullName evidence="8">Integrase</fullName>
    </submittedName>
</protein>
<accession>A0ABT3HAG9</accession>
<dbReference type="InterPro" id="IPR004107">
    <property type="entry name" value="Integrase_SAM-like_N"/>
</dbReference>
<dbReference type="PROSITE" id="PS51900">
    <property type="entry name" value="CB"/>
    <property type="match status" value="1"/>
</dbReference>
<dbReference type="Gene3D" id="1.10.443.10">
    <property type="entry name" value="Intergrase catalytic core"/>
    <property type="match status" value="1"/>
</dbReference>
<dbReference type="EMBL" id="JAOQNS010000004">
    <property type="protein sequence ID" value="MCW2307388.1"/>
    <property type="molecule type" value="Genomic_DNA"/>
</dbReference>
<name>A0ABT3HAG9_9HYPH</name>
<keyword evidence="2" id="KW-0229">DNA integration</keyword>
<dbReference type="PROSITE" id="PS51898">
    <property type="entry name" value="TYR_RECOMBINASE"/>
    <property type="match status" value="1"/>
</dbReference>
<dbReference type="Gene3D" id="1.10.150.130">
    <property type="match status" value="1"/>
</dbReference>
<dbReference type="Pfam" id="PF14659">
    <property type="entry name" value="Phage_int_SAM_3"/>
    <property type="match status" value="1"/>
</dbReference>
<evidence type="ECO:0000256" key="5">
    <source>
        <dbReference type="PROSITE-ProRule" id="PRU01248"/>
    </source>
</evidence>
<evidence type="ECO:0000259" key="7">
    <source>
        <dbReference type="PROSITE" id="PS51900"/>
    </source>
</evidence>
<dbReference type="InterPro" id="IPR013762">
    <property type="entry name" value="Integrase-like_cat_sf"/>
</dbReference>
<dbReference type="InterPro" id="IPR044068">
    <property type="entry name" value="CB"/>
</dbReference>
<dbReference type="SUPFAM" id="SSF56349">
    <property type="entry name" value="DNA breaking-rejoining enzymes"/>
    <property type="match status" value="1"/>
</dbReference>
<keyword evidence="4" id="KW-0233">DNA recombination</keyword>
<dbReference type="InterPro" id="IPR050090">
    <property type="entry name" value="Tyrosine_recombinase_XerCD"/>
</dbReference>
<proteinExistence type="inferred from homology"/>
<keyword evidence="9" id="KW-1185">Reference proteome</keyword>
<evidence type="ECO:0000256" key="1">
    <source>
        <dbReference type="ARBA" id="ARBA00008857"/>
    </source>
</evidence>
<dbReference type="InterPro" id="IPR010998">
    <property type="entry name" value="Integrase_recombinase_N"/>
</dbReference>
<evidence type="ECO:0000256" key="3">
    <source>
        <dbReference type="ARBA" id="ARBA00023125"/>
    </source>
</evidence>
<keyword evidence="3 5" id="KW-0238">DNA-binding</keyword>
<evidence type="ECO:0000256" key="4">
    <source>
        <dbReference type="ARBA" id="ARBA00023172"/>
    </source>
</evidence>
<evidence type="ECO:0000259" key="6">
    <source>
        <dbReference type="PROSITE" id="PS51898"/>
    </source>
</evidence>